<evidence type="ECO:0000313" key="2">
    <source>
        <dbReference type="Proteomes" id="UP001226091"/>
    </source>
</evidence>
<name>A0ACD4REI2_9BACI</name>
<proteinExistence type="predicted"/>
<reference evidence="2" key="1">
    <citation type="journal article" date="2025" name="Aquaculture">
        <title>Assessment of the bioflocculant production and safety properties of Metabacillus hrfriensis sp. nov. based on phenotypic and whole-genome sequencing analysis.</title>
        <authorList>
            <person name="Zhang R."/>
            <person name="Zhao Z."/>
            <person name="Luo L."/>
            <person name="Wang S."/>
            <person name="Guo K."/>
            <person name="Xu W."/>
        </authorList>
    </citation>
    <scope>NUCLEOTIDE SEQUENCE [LARGE SCALE GENOMIC DNA]</scope>
    <source>
        <strain evidence="2">CT-WN-B3</strain>
    </source>
</reference>
<keyword evidence="2" id="KW-1185">Reference proteome</keyword>
<evidence type="ECO:0000313" key="1">
    <source>
        <dbReference type="EMBL" id="WHZ58719.1"/>
    </source>
</evidence>
<sequence length="173" mass="18253">MNTKVLVVLSLFVAMGLALHSIIPPFFSGMKPDMMLTMMFLGILLFPHIRNVFLLGAVTGVLSGLTTGFPGGLLPNVIDKFVTAFVFYLLVIFIKKFAASTAGAGILTAVGTLISGTVFLTAALFIVGLPGGAGFMALFIAVVLPTVALNTIAMVFIYPIVQTILKRSNIAVE</sequence>
<protein>
    <submittedName>
        <fullName evidence="1">Tryptophan transporter</fullName>
    </submittedName>
</protein>
<dbReference type="Proteomes" id="UP001226091">
    <property type="component" value="Chromosome"/>
</dbReference>
<gene>
    <name evidence="1" type="ORF">QLQ22_05075</name>
</gene>
<dbReference type="EMBL" id="CP126116">
    <property type="protein sequence ID" value="WHZ58719.1"/>
    <property type="molecule type" value="Genomic_DNA"/>
</dbReference>
<organism evidence="1 2">
    <name type="scientific">Metabacillus hrfriensis</name>
    <dbReference type="NCBI Taxonomy" id="3048891"/>
    <lineage>
        <taxon>Bacteria</taxon>
        <taxon>Bacillati</taxon>
        <taxon>Bacillota</taxon>
        <taxon>Bacilli</taxon>
        <taxon>Bacillales</taxon>
        <taxon>Bacillaceae</taxon>
        <taxon>Metabacillus</taxon>
    </lineage>
</organism>
<accession>A0ACD4REI2</accession>